<gene>
    <name evidence="1" type="ORF">I4F81_010975</name>
</gene>
<organism evidence="1 2">
    <name type="scientific">Pyropia yezoensis</name>
    <name type="common">Susabi-nori</name>
    <name type="synonym">Porphyra yezoensis</name>
    <dbReference type="NCBI Taxonomy" id="2788"/>
    <lineage>
        <taxon>Eukaryota</taxon>
        <taxon>Rhodophyta</taxon>
        <taxon>Bangiophyceae</taxon>
        <taxon>Bangiales</taxon>
        <taxon>Bangiaceae</taxon>
        <taxon>Pyropia</taxon>
    </lineage>
</organism>
<dbReference type="EMBL" id="CM020620">
    <property type="protein sequence ID" value="KAK1868489.1"/>
    <property type="molecule type" value="Genomic_DNA"/>
</dbReference>
<dbReference type="Proteomes" id="UP000798662">
    <property type="component" value="Chromosome 3"/>
</dbReference>
<comment type="caution">
    <text evidence="1">The sequence shown here is derived from an EMBL/GenBank/DDBJ whole genome shotgun (WGS) entry which is preliminary data.</text>
</comment>
<accession>A0ACC3CDX4</accession>
<keyword evidence="2" id="KW-1185">Reference proteome</keyword>
<sequence>MARRDDSCTFRGEAALPLPVHSTLEQMTATLPRMDGGRPRVRVALANSCSALPFVPVLGADHGLGTGSARLWDVVSFDTLHVCKLGVLRTLTQDLPAMLDAVCDGQPALHGSVQDTLDVLNLRGFELGRLCR</sequence>
<proteinExistence type="predicted"/>
<reference evidence="1" key="1">
    <citation type="submission" date="2019-11" db="EMBL/GenBank/DDBJ databases">
        <title>Nori genome reveals adaptations in red seaweeds to the harsh intertidal environment.</title>
        <authorList>
            <person name="Wang D."/>
            <person name="Mao Y."/>
        </authorList>
    </citation>
    <scope>NUCLEOTIDE SEQUENCE</scope>
    <source>
        <tissue evidence="1">Gametophyte</tissue>
    </source>
</reference>
<evidence type="ECO:0000313" key="1">
    <source>
        <dbReference type="EMBL" id="KAK1868489.1"/>
    </source>
</evidence>
<protein>
    <submittedName>
        <fullName evidence="1">Uncharacterized protein</fullName>
    </submittedName>
</protein>
<name>A0ACC3CDX4_PYRYE</name>
<evidence type="ECO:0000313" key="2">
    <source>
        <dbReference type="Proteomes" id="UP000798662"/>
    </source>
</evidence>